<sequence>MINTVESKQDPSSRHFGLNKLKARSSTSSIGKGARRPFQKEQLTAVPSRHISRKDLFYSLQSSRNGQGLHRIRKKQAPSPKFQVSIRKKDLLKEDRLLPSDKTNSTMHPEQVQLSHPVENLVEEKVLKPQEVVEDVIDIEEVDNGDFNGAPKEEHNGNGVHMRENGHPQQQQLETGEEKSQADSNGAEAKPSVLRLKGSRRNSTSSRSSSVSSAPSLKHQTPMAMQMEVSMDYDERDHMEPLIIDGNAEDLEVSMSASHDEADDGATTDSEAVTEQPHDPYEFDEDFEPAFETEILHKKTKSSKSAKGSKAAKLSPKPKSGKSKTPRTKSLKLKVTKSSPKLSEKLLEEIDAENSDTNSLYKDDTESEDLNIKPQKSPKRSKTSPSKQDVEESEGEVKGGDAEHVPRRSSRSRHTPQKYNSSLYADWDHQLLSEDRMNNSDAVYGASIRSVKGRRSLRKSRNISVLNTSLHNESSPWDNEFKVLTPCGGGVSMHNVPDAENIDISTPLKRKVIEEDDEVENERGQKKMCVENTEFNSSTSSHTSSFFSVITSPIIMLKNKLRGSSVNSSTPVRETKPEEIVDHDMPSEIDVDIEQESNDNAPVKEVESPLEGTSVEETPDVTPAAEAPAVEVAQESKSWCSIM</sequence>
<reference evidence="3" key="1">
    <citation type="submission" date="2025-08" db="UniProtKB">
        <authorList>
            <consortium name="RefSeq"/>
        </authorList>
    </citation>
    <scope>IDENTIFICATION</scope>
    <source>
        <tissue evidence="3">Whole organism</tissue>
    </source>
</reference>
<proteinExistence type="predicted"/>
<evidence type="ECO:0000313" key="3">
    <source>
        <dbReference type="RefSeq" id="XP_052131171.1"/>
    </source>
</evidence>
<name>A0A9C6XUK5_FRAOC</name>
<dbReference type="Proteomes" id="UP000504606">
    <property type="component" value="Unplaced"/>
</dbReference>
<feature type="region of interest" description="Disordered" evidence="1">
    <location>
        <begin position="1"/>
        <end position="47"/>
    </location>
</feature>
<evidence type="ECO:0000313" key="2">
    <source>
        <dbReference type="Proteomes" id="UP000504606"/>
    </source>
</evidence>
<keyword evidence="2" id="KW-1185">Reference proteome</keyword>
<dbReference type="OrthoDB" id="10550716at2759"/>
<feature type="compositionally biased region" description="Basic and acidic residues" evidence="1">
    <location>
        <begin position="573"/>
        <end position="586"/>
    </location>
</feature>
<feature type="compositionally biased region" description="Acidic residues" evidence="1">
    <location>
        <begin position="587"/>
        <end position="597"/>
    </location>
</feature>
<feature type="compositionally biased region" description="Basic and acidic residues" evidence="1">
    <location>
        <begin position="151"/>
        <end position="166"/>
    </location>
</feature>
<feature type="compositionally biased region" description="Low complexity" evidence="1">
    <location>
        <begin position="305"/>
        <end position="318"/>
    </location>
</feature>
<feature type="compositionally biased region" description="Basic and acidic residues" evidence="1">
    <location>
        <begin position="395"/>
        <end position="406"/>
    </location>
</feature>
<feature type="region of interest" description="Disordered" evidence="1">
    <location>
        <begin position="562"/>
        <end position="643"/>
    </location>
</feature>
<dbReference type="AlphaFoldDB" id="A0A9C6XUK5"/>
<evidence type="ECO:0000256" key="1">
    <source>
        <dbReference type="SAM" id="MobiDB-lite"/>
    </source>
</evidence>
<organism evidence="2 3">
    <name type="scientific">Frankliniella occidentalis</name>
    <name type="common">Western flower thrips</name>
    <name type="synonym">Euthrips occidentalis</name>
    <dbReference type="NCBI Taxonomy" id="133901"/>
    <lineage>
        <taxon>Eukaryota</taxon>
        <taxon>Metazoa</taxon>
        <taxon>Ecdysozoa</taxon>
        <taxon>Arthropoda</taxon>
        <taxon>Hexapoda</taxon>
        <taxon>Insecta</taxon>
        <taxon>Pterygota</taxon>
        <taxon>Neoptera</taxon>
        <taxon>Paraneoptera</taxon>
        <taxon>Thysanoptera</taxon>
        <taxon>Terebrantia</taxon>
        <taxon>Thripoidea</taxon>
        <taxon>Thripidae</taxon>
        <taxon>Frankliniella</taxon>
    </lineage>
</organism>
<feature type="compositionally biased region" description="Low complexity" evidence="1">
    <location>
        <begin position="620"/>
        <end position="635"/>
    </location>
</feature>
<protein>
    <submittedName>
        <fullName evidence="3">Uncharacterized protein LOC113218360 isoform X1</fullName>
    </submittedName>
</protein>
<gene>
    <name evidence="3" type="primary">LOC113218360</name>
</gene>
<dbReference type="GeneID" id="113218360"/>
<dbReference type="KEGG" id="foc:113218360"/>
<feature type="compositionally biased region" description="Low complexity" evidence="1">
    <location>
        <begin position="201"/>
        <end position="216"/>
    </location>
</feature>
<feature type="compositionally biased region" description="Acidic residues" evidence="1">
    <location>
        <begin position="282"/>
        <end position="291"/>
    </location>
</feature>
<dbReference type="RefSeq" id="XP_052131171.1">
    <property type="nucleotide sequence ID" value="XM_052275211.1"/>
</dbReference>
<accession>A0A9C6XUK5</accession>
<feature type="region of interest" description="Disordered" evidence="1">
    <location>
        <begin position="141"/>
        <end position="417"/>
    </location>
</feature>
<feature type="compositionally biased region" description="Polar residues" evidence="1">
    <location>
        <begin position="562"/>
        <end position="572"/>
    </location>
</feature>
<feature type="compositionally biased region" description="Basic residues" evidence="1">
    <location>
        <begin position="407"/>
        <end position="416"/>
    </location>
</feature>
<feature type="compositionally biased region" description="Basic residues" evidence="1">
    <location>
        <begin position="319"/>
        <end position="335"/>
    </location>
</feature>